<keyword evidence="4" id="KW-1185">Reference proteome</keyword>
<evidence type="ECO:0000256" key="2">
    <source>
        <dbReference type="ARBA" id="ARBA00022801"/>
    </source>
</evidence>
<evidence type="ECO:0000313" key="4">
    <source>
        <dbReference type="Proteomes" id="UP000242637"/>
    </source>
</evidence>
<protein>
    <submittedName>
        <fullName evidence="3">Acyl-CoA thioester hydrolase YbgC</fullName>
        <ecNumber evidence="3">3.1.2.-</ecNumber>
    </submittedName>
</protein>
<dbReference type="PANTHER" id="PTHR31793:SF37">
    <property type="entry name" value="ACYL-COA THIOESTER HYDROLASE YBGC"/>
    <property type="match status" value="1"/>
</dbReference>
<dbReference type="PIRSF" id="PIRSF003230">
    <property type="entry name" value="YbgC"/>
    <property type="match status" value="1"/>
</dbReference>
<dbReference type="NCBIfam" id="TIGR00051">
    <property type="entry name" value="YbgC/FadM family acyl-CoA thioesterase"/>
    <property type="match status" value="1"/>
</dbReference>
<dbReference type="GO" id="GO:0047617">
    <property type="term" value="F:fatty acyl-CoA hydrolase activity"/>
    <property type="evidence" value="ECO:0007669"/>
    <property type="project" value="TreeGrafter"/>
</dbReference>
<dbReference type="GeneID" id="63458672"/>
<reference evidence="3 4" key="1">
    <citation type="submission" date="2017-06" db="EMBL/GenBank/DDBJ databases">
        <authorList>
            <consortium name="Pathogen Informatics"/>
        </authorList>
    </citation>
    <scope>NUCLEOTIDE SEQUENCE [LARGE SCALE GENOMIC DNA]</scope>
    <source>
        <strain evidence="3 4">NCTC13039</strain>
    </source>
</reference>
<dbReference type="EMBL" id="LT906453">
    <property type="protein sequence ID" value="SNV18162.1"/>
    <property type="molecule type" value="Genomic_DNA"/>
</dbReference>
<dbReference type="InterPro" id="IPR029069">
    <property type="entry name" value="HotDog_dom_sf"/>
</dbReference>
<dbReference type="KEGG" id="dco:SAMEA4475696_0383"/>
<dbReference type="CDD" id="cd00586">
    <property type="entry name" value="4HBT"/>
    <property type="match status" value="1"/>
</dbReference>
<dbReference type="AlphaFoldDB" id="A0A239V7W1"/>
<dbReference type="InterPro" id="IPR050563">
    <property type="entry name" value="4-hydroxybenzoyl-CoA_TE"/>
</dbReference>
<name>A0A239V7W1_9MICO</name>
<dbReference type="Gene3D" id="3.10.129.10">
    <property type="entry name" value="Hotdog Thioesterase"/>
    <property type="match status" value="1"/>
</dbReference>
<dbReference type="InterPro" id="IPR006684">
    <property type="entry name" value="YbgC/YbaW"/>
</dbReference>
<keyword evidence="2 3" id="KW-0378">Hydrolase</keyword>
<sequence>MGSQSNKIHESERSSVFYKVYYEDTDCLGMVYYANYFRFLERGRTEYLAERGYAISSLNEAGIVFVVAKVEADFKASARLGDTIEVLSSLTTPSPFKILFHQKICLDGKVLVKALTTLACIEEAGSLRRIPAELRS</sequence>
<gene>
    <name evidence="3" type="primary">ybgC</name>
    <name evidence="3" type="ORF">SAMEA4475696_00383</name>
</gene>
<dbReference type="Proteomes" id="UP000242637">
    <property type="component" value="Chromosome 1"/>
</dbReference>
<dbReference type="Pfam" id="PF13279">
    <property type="entry name" value="4HBT_2"/>
    <property type="match status" value="1"/>
</dbReference>
<comment type="similarity">
    <text evidence="1">Belongs to the 4-hydroxybenzoyl-CoA thioesterase family.</text>
</comment>
<organism evidence="3 4">
    <name type="scientific">Dermatophilus congolensis</name>
    <dbReference type="NCBI Taxonomy" id="1863"/>
    <lineage>
        <taxon>Bacteria</taxon>
        <taxon>Bacillati</taxon>
        <taxon>Actinomycetota</taxon>
        <taxon>Actinomycetes</taxon>
        <taxon>Micrococcales</taxon>
        <taxon>Dermatophilaceae</taxon>
        <taxon>Dermatophilus</taxon>
    </lineage>
</organism>
<dbReference type="RefSeq" id="WP_051277537.1">
    <property type="nucleotide sequence ID" value="NZ_LT906453.1"/>
</dbReference>
<dbReference type="EC" id="3.1.2.-" evidence="3"/>
<proteinExistence type="inferred from homology"/>
<dbReference type="PANTHER" id="PTHR31793">
    <property type="entry name" value="4-HYDROXYBENZOYL-COA THIOESTERASE FAMILY MEMBER"/>
    <property type="match status" value="1"/>
</dbReference>
<dbReference type="SUPFAM" id="SSF54637">
    <property type="entry name" value="Thioesterase/thiol ester dehydrase-isomerase"/>
    <property type="match status" value="1"/>
</dbReference>
<evidence type="ECO:0000313" key="3">
    <source>
        <dbReference type="EMBL" id="SNV18162.1"/>
    </source>
</evidence>
<accession>A0A239V7W1</accession>
<evidence type="ECO:0000256" key="1">
    <source>
        <dbReference type="ARBA" id="ARBA00005953"/>
    </source>
</evidence>
<dbReference type="OrthoDB" id="4773251at2"/>
<dbReference type="STRING" id="1121387.GCA_000429885_01332"/>